<dbReference type="Proteomes" id="UP001610446">
    <property type="component" value="Unassembled WGS sequence"/>
</dbReference>
<keyword evidence="3" id="KW-1185">Reference proteome</keyword>
<evidence type="ECO:0000259" key="1">
    <source>
        <dbReference type="Pfam" id="PF05899"/>
    </source>
</evidence>
<evidence type="ECO:0000313" key="2">
    <source>
        <dbReference type="EMBL" id="KAL2851199.1"/>
    </source>
</evidence>
<evidence type="ECO:0000313" key="3">
    <source>
        <dbReference type="Proteomes" id="UP001610446"/>
    </source>
</evidence>
<feature type="domain" description="(S)-ureidoglycine aminohydrolase cupin" evidence="1">
    <location>
        <begin position="99"/>
        <end position="144"/>
    </location>
</feature>
<dbReference type="Gene3D" id="2.60.120.10">
    <property type="entry name" value="Jelly Rolls"/>
    <property type="match status" value="1"/>
</dbReference>
<organism evidence="2 3">
    <name type="scientific">Aspergillus pseudoustus</name>
    <dbReference type="NCBI Taxonomy" id="1810923"/>
    <lineage>
        <taxon>Eukaryota</taxon>
        <taxon>Fungi</taxon>
        <taxon>Dikarya</taxon>
        <taxon>Ascomycota</taxon>
        <taxon>Pezizomycotina</taxon>
        <taxon>Eurotiomycetes</taxon>
        <taxon>Eurotiomycetidae</taxon>
        <taxon>Eurotiales</taxon>
        <taxon>Aspergillaceae</taxon>
        <taxon>Aspergillus</taxon>
        <taxon>Aspergillus subgen. Nidulantes</taxon>
    </lineage>
</organism>
<dbReference type="SUPFAM" id="SSF51182">
    <property type="entry name" value="RmlC-like cupins"/>
    <property type="match status" value="1"/>
</dbReference>
<dbReference type="EMBL" id="JBFXLU010000031">
    <property type="protein sequence ID" value="KAL2851199.1"/>
    <property type="molecule type" value="Genomic_DNA"/>
</dbReference>
<gene>
    <name evidence="2" type="ORF">BJY01DRAFT_245135</name>
</gene>
<accession>A0ABR4KFZ6</accession>
<sequence length="181" mass="19910">MIVDAFVDGRARLTTLAETELPKRVRLELDLRPGKLLDRQVTSLVPLKIIKGAGHEHIALPAGENALTADFHTTRTKTTTSPTHITSGFYKIVAGKERPASYTYEETKYVLEGQIDVLDEATGLTHHLVPGDFAFFYVGSKVKFSTKSLGLAFYAVTRPLRTPHVNLLAHEDVAGKGKARL</sequence>
<name>A0ABR4KFZ6_9EURO</name>
<dbReference type="PANTHER" id="PTHR36169">
    <property type="entry name" value="ETHANOLAMINE UTILIZATION PROTEIN EUTQ"/>
    <property type="match status" value="1"/>
</dbReference>
<reference evidence="2 3" key="1">
    <citation type="submission" date="2024-07" db="EMBL/GenBank/DDBJ databases">
        <title>Section-level genome sequencing and comparative genomics of Aspergillus sections Usti and Cavernicolus.</title>
        <authorList>
            <consortium name="Lawrence Berkeley National Laboratory"/>
            <person name="Nybo J.L."/>
            <person name="Vesth T.C."/>
            <person name="Theobald S."/>
            <person name="Frisvad J.C."/>
            <person name="Larsen T.O."/>
            <person name="Kjaerboelling I."/>
            <person name="Rothschild-Mancinelli K."/>
            <person name="Lyhne E.K."/>
            <person name="Kogle M.E."/>
            <person name="Barry K."/>
            <person name="Clum A."/>
            <person name="Na H."/>
            <person name="Ledsgaard L."/>
            <person name="Lin J."/>
            <person name="Lipzen A."/>
            <person name="Kuo A."/>
            <person name="Riley R."/>
            <person name="Mondo S."/>
            <person name="Labutti K."/>
            <person name="Haridas S."/>
            <person name="Pangalinan J."/>
            <person name="Salamov A.A."/>
            <person name="Simmons B.A."/>
            <person name="Magnuson J.K."/>
            <person name="Chen J."/>
            <person name="Drula E."/>
            <person name="Henrissat B."/>
            <person name="Wiebenga A."/>
            <person name="Lubbers R.J."/>
            <person name="Gomes A.C."/>
            <person name="Makela M.R."/>
            <person name="Stajich J."/>
            <person name="Grigoriev I.V."/>
            <person name="Mortensen U.H."/>
            <person name="De Vries R.P."/>
            <person name="Baker S.E."/>
            <person name="Andersen M.R."/>
        </authorList>
    </citation>
    <scope>NUCLEOTIDE SEQUENCE [LARGE SCALE GENOMIC DNA]</scope>
    <source>
        <strain evidence="2 3">CBS 123904</strain>
    </source>
</reference>
<dbReference type="InterPro" id="IPR011051">
    <property type="entry name" value="RmlC_Cupin_sf"/>
</dbReference>
<comment type="caution">
    <text evidence="2">The sequence shown here is derived from an EMBL/GenBank/DDBJ whole genome shotgun (WGS) entry which is preliminary data.</text>
</comment>
<dbReference type="InterPro" id="IPR014710">
    <property type="entry name" value="RmlC-like_jellyroll"/>
</dbReference>
<dbReference type="Pfam" id="PF05899">
    <property type="entry name" value="Cupin_3"/>
    <property type="match status" value="1"/>
</dbReference>
<protein>
    <recommendedName>
        <fullName evidence="1">(S)-ureidoglycine aminohydrolase cupin domain-containing protein</fullName>
    </recommendedName>
</protein>
<proteinExistence type="predicted"/>
<dbReference type="InterPro" id="IPR010424">
    <property type="entry name" value="EutQ"/>
</dbReference>
<dbReference type="InterPro" id="IPR008579">
    <property type="entry name" value="UGlyAH_Cupin_dom"/>
</dbReference>
<dbReference type="PANTHER" id="PTHR36169:SF1">
    <property type="entry name" value="ACETATE KINASE EUTQ"/>
    <property type="match status" value="1"/>
</dbReference>